<dbReference type="InterPro" id="IPR036772">
    <property type="entry name" value="SRCR-like_dom_sf"/>
</dbReference>
<dbReference type="PANTHER" id="PTHR19331:SF487">
    <property type="entry name" value="SOLUBLE SCAVENGER RECEPTOR CYSTEINE-RICH DOMAIN-CONTAINING PROTEIN SSC5D"/>
    <property type="match status" value="1"/>
</dbReference>
<dbReference type="Proteomes" id="UP000322234">
    <property type="component" value="Unassembled WGS sequence"/>
</dbReference>
<evidence type="ECO:0000256" key="1">
    <source>
        <dbReference type="ARBA" id="ARBA00022729"/>
    </source>
</evidence>
<dbReference type="Gene3D" id="3.10.250.10">
    <property type="entry name" value="SRCR-like domain"/>
    <property type="match status" value="1"/>
</dbReference>
<evidence type="ECO:0000256" key="2">
    <source>
        <dbReference type="ARBA" id="ARBA00022737"/>
    </source>
</evidence>
<dbReference type="FunFam" id="3.10.250.10:FF:000009">
    <property type="entry name" value="WC1"/>
    <property type="match status" value="1"/>
</dbReference>
<keyword evidence="2" id="KW-0677">Repeat</keyword>
<evidence type="ECO:0000313" key="6">
    <source>
        <dbReference type="EMBL" id="MXQ99281.1"/>
    </source>
</evidence>
<keyword evidence="7" id="KW-1185">Reference proteome</keyword>
<dbReference type="Pfam" id="PF00530">
    <property type="entry name" value="SRCR"/>
    <property type="match status" value="1"/>
</dbReference>
<dbReference type="EMBL" id="VBQZ03000402">
    <property type="protein sequence ID" value="MXQ99281.1"/>
    <property type="molecule type" value="Genomic_DNA"/>
</dbReference>
<dbReference type="AlphaFoldDB" id="A0A6B0SB77"/>
<reference evidence="6" key="1">
    <citation type="submission" date="2019-10" db="EMBL/GenBank/DDBJ databases">
        <title>The sequence and de novo assembly of the wild yak genome.</title>
        <authorList>
            <person name="Liu Y."/>
        </authorList>
    </citation>
    <scope>NUCLEOTIDE SEQUENCE [LARGE SCALE GENOMIC DNA]</scope>
    <source>
        <strain evidence="6">WY2019</strain>
    </source>
</reference>
<evidence type="ECO:0000313" key="7">
    <source>
        <dbReference type="Proteomes" id="UP000322234"/>
    </source>
</evidence>
<sequence length="371" mass="42022">MQQTCEEFNELHGELNPGIRFVLEIKKKQKRFGKYMLLFISTGLVECKNKIKDDELTNSELFKDEALELRLKDGAHRCEGRVEVKHQGEWGTVDDLDWTLKDASVVCRQLGCGAAIGFPGGAYFGPGLGPIWLLYTSCKGVESTVSDCRHSNIKDYRNDSHSQDEDAGVVCSDLMSRLLITSEQLDWRKILSVITVNSLRNIIGKVIFCNLTFSRSLMILVDALKETILFFFKKNFIEEVLQLHTSHKCLKCCTFMASPPQPAMDVLTLSEKNLKQTGLPGKWSCSSARSQHFVFVILRWAEEKSMVSKEGVNYYPQQCRHCLWGVLLTLQCTTATTNLWCRWEDALCAAAGTTLDDHCSTRSRRAVFTSY</sequence>
<feature type="disulfide bond" evidence="4">
    <location>
        <begin position="138"/>
        <end position="148"/>
    </location>
</feature>
<name>A0A6B0SB77_9CETA</name>
<dbReference type="PANTHER" id="PTHR19331">
    <property type="entry name" value="SCAVENGER RECEPTOR DOMAIN-CONTAINING"/>
    <property type="match status" value="1"/>
</dbReference>
<comment type="caution">
    <text evidence="4">Lacks conserved residue(s) required for the propagation of feature annotation.</text>
</comment>
<proteinExistence type="predicted"/>
<keyword evidence="3 4" id="KW-1015">Disulfide bond</keyword>
<accession>A0A6B0SB77</accession>
<dbReference type="GO" id="GO:0016020">
    <property type="term" value="C:membrane"/>
    <property type="evidence" value="ECO:0007669"/>
    <property type="project" value="InterPro"/>
</dbReference>
<dbReference type="PRINTS" id="PR00258">
    <property type="entry name" value="SPERACTRCPTR"/>
</dbReference>
<dbReference type="SMART" id="SM00202">
    <property type="entry name" value="SR"/>
    <property type="match status" value="1"/>
</dbReference>
<keyword evidence="1" id="KW-0732">Signal</keyword>
<dbReference type="SUPFAM" id="SSF56487">
    <property type="entry name" value="SRCR-like"/>
    <property type="match status" value="1"/>
</dbReference>
<feature type="domain" description="SRCR" evidence="5">
    <location>
        <begin position="69"/>
        <end position="172"/>
    </location>
</feature>
<gene>
    <name evidence="6" type="ORF">E5288_WYG013449</name>
</gene>
<protein>
    <recommendedName>
        <fullName evidence="5">SRCR domain-containing protein</fullName>
    </recommendedName>
</protein>
<evidence type="ECO:0000259" key="5">
    <source>
        <dbReference type="PROSITE" id="PS50287"/>
    </source>
</evidence>
<comment type="caution">
    <text evidence="6">The sequence shown here is derived from an EMBL/GenBank/DDBJ whole genome shotgun (WGS) entry which is preliminary data.</text>
</comment>
<organism evidence="6 7">
    <name type="scientific">Bos mutus</name>
    <name type="common">wild yak</name>
    <dbReference type="NCBI Taxonomy" id="72004"/>
    <lineage>
        <taxon>Eukaryota</taxon>
        <taxon>Metazoa</taxon>
        <taxon>Chordata</taxon>
        <taxon>Craniata</taxon>
        <taxon>Vertebrata</taxon>
        <taxon>Euteleostomi</taxon>
        <taxon>Mammalia</taxon>
        <taxon>Eutheria</taxon>
        <taxon>Laurasiatheria</taxon>
        <taxon>Artiodactyla</taxon>
        <taxon>Ruminantia</taxon>
        <taxon>Pecora</taxon>
        <taxon>Bovidae</taxon>
        <taxon>Bovinae</taxon>
        <taxon>Bos</taxon>
    </lineage>
</organism>
<dbReference type="PROSITE" id="PS50287">
    <property type="entry name" value="SRCR_2"/>
    <property type="match status" value="1"/>
</dbReference>
<evidence type="ECO:0000256" key="4">
    <source>
        <dbReference type="PROSITE-ProRule" id="PRU00196"/>
    </source>
</evidence>
<evidence type="ECO:0000256" key="3">
    <source>
        <dbReference type="ARBA" id="ARBA00023157"/>
    </source>
</evidence>
<dbReference type="InterPro" id="IPR001190">
    <property type="entry name" value="SRCR"/>
</dbReference>